<feature type="compositionally biased region" description="Low complexity" evidence="1">
    <location>
        <begin position="260"/>
        <end position="274"/>
    </location>
</feature>
<reference evidence="2" key="1">
    <citation type="submission" date="2023-07" db="EMBL/GenBank/DDBJ databases">
        <title>AMR profile of multidrug- resistance Chryseobacterium gambrini related strain.</title>
        <authorList>
            <person name="Kirdat K."/>
            <person name="Bhatt A."/>
            <person name="Kuyare S."/>
            <person name="Yadav A."/>
        </authorList>
    </citation>
    <scope>NUCLEOTIDE SEQUENCE</scope>
    <source>
        <strain evidence="2">APV-1</strain>
    </source>
</reference>
<protein>
    <recommendedName>
        <fullName evidence="4">RteC protein</fullName>
    </recommendedName>
</protein>
<gene>
    <name evidence="2" type="ORF">QWT87_03785</name>
</gene>
<evidence type="ECO:0000256" key="1">
    <source>
        <dbReference type="SAM" id="MobiDB-lite"/>
    </source>
</evidence>
<feature type="region of interest" description="Disordered" evidence="1">
    <location>
        <begin position="260"/>
        <end position="281"/>
    </location>
</feature>
<name>A0ABT8U3I7_9FLAO</name>
<keyword evidence="3" id="KW-1185">Reference proteome</keyword>
<sequence length="288" mass="33870">MNNELLYPFRNLELYLQSIDDKLDTFYHSFSIEPFALRITNVDRINMQVTMLKDIYVDDEKSEQIFSFSKEVSVIVLNFLTEGFENINKGLDFQQKISKQKILFYLDNINIQVSKIFRKDLIDKYPFLYHYKDIADKNILSYINNIQRQAKQNFPRLEVIAEDEESKIKKIEALYTSLINHSLILCNKEDFVNAFTTEENKLGINWIAKSSKNNTTNKPLLVYLFRELANKGHIKSTYLSYENHYLTNIFRNNDGSKFTSQQLSSSKDSMSKRSSPQKELIDEIISKL</sequence>
<dbReference type="EMBL" id="JAULSJ010000004">
    <property type="protein sequence ID" value="MDO3423999.1"/>
    <property type="molecule type" value="Genomic_DNA"/>
</dbReference>
<evidence type="ECO:0008006" key="4">
    <source>
        <dbReference type="Google" id="ProtNLM"/>
    </source>
</evidence>
<evidence type="ECO:0000313" key="2">
    <source>
        <dbReference type="EMBL" id="MDO3423999.1"/>
    </source>
</evidence>
<dbReference type="Proteomes" id="UP001168128">
    <property type="component" value="Unassembled WGS sequence"/>
</dbReference>
<organism evidence="2 3">
    <name type="scientific">Chryseobacterium urinae</name>
    <dbReference type="NCBI Taxonomy" id="3058400"/>
    <lineage>
        <taxon>Bacteria</taxon>
        <taxon>Pseudomonadati</taxon>
        <taxon>Bacteroidota</taxon>
        <taxon>Flavobacteriia</taxon>
        <taxon>Flavobacteriales</taxon>
        <taxon>Weeksellaceae</taxon>
        <taxon>Chryseobacterium group</taxon>
        <taxon>Chryseobacterium</taxon>
    </lineage>
</organism>
<evidence type="ECO:0000313" key="3">
    <source>
        <dbReference type="Proteomes" id="UP001168128"/>
    </source>
</evidence>
<comment type="caution">
    <text evidence="2">The sequence shown here is derived from an EMBL/GenBank/DDBJ whole genome shotgun (WGS) entry which is preliminary data.</text>
</comment>
<dbReference type="RefSeq" id="WP_302713758.1">
    <property type="nucleotide sequence ID" value="NZ_JAULSJ010000004.1"/>
</dbReference>
<proteinExistence type="predicted"/>
<accession>A0ABT8U3I7</accession>